<evidence type="ECO:0000313" key="2">
    <source>
        <dbReference type="Proteomes" id="UP000828390"/>
    </source>
</evidence>
<dbReference type="AlphaFoldDB" id="A0A9D4BME2"/>
<reference evidence="1" key="1">
    <citation type="journal article" date="2019" name="bioRxiv">
        <title>The Genome of the Zebra Mussel, Dreissena polymorpha: A Resource for Invasive Species Research.</title>
        <authorList>
            <person name="McCartney M.A."/>
            <person name="Auch B."/>
            <person name="Kono T."/>
            <person name="Mallez S."/>
            <person name="Zhang Y."/>
            <person name="Obille A."/>
            <person name="Becker A."/>
            <person name="Abrahante J.E."/>
            <person name="Garbe J."/>
            <person name="Badalamenti J.P."/>
            <person name="Herman A."/>
            <person name="Mangelson H."/>
            <person name="Liachko I."/>
            <person name="Sullivan S."/>
            <person name="Sone E.D."/>
            <person name="Koren S."/>
            <person name="Silverstein K.A.T."/>
            <person name="Beckman K.B."/>
            <person name="Gohl D.M."/>
        </authorList>
    </citation>
    <scope>NUCLEOTIDE SEQUENCE</scope>
    <source>
        <strain evidence="1">Duluth1</strain>
        <tissue evidence="1">Whole animal</tissue>
    </source>
</reference>
<evidence type="ECO:0000313" key="1">
    <source>
        <dbReference type="EMBL" id="KAH3700338.1"/>
    </source>
</evidence>
<dbReference type="Proteomes" id="UP000828390">
    <property type="component" value="Unassembled WGS sequence"/>
</dbReference>
<keyword evidence="2" id="KW-1185">Reference proteome</keyword>
<gene>
    <name evidence="1" type="ORF">DPMN_075314</name>
</gene>
<reference evidence="1" key="2">
    <citation type="submission" date="2020-11" db="EMBL/GenBank/DDBJ databases">
        <authorList>
            <person name="McCartney M.A."/>
            <person name="Auch B."/>
            <person name="Kono T."/>
            <person name="Mallez S."/>
            <person name="Becker A."/>
            <person name="Gohl D.M."/>
            <person name="Silverstein K.A.T."/>
            <person name="Koren S."/>
            <person name="Bechman K.B."/>
            <person name="Herman A."/>
            <person name="Abrahante J.E."/>
            <person name="Garbe J."/>
        </authorList>
    </citation>
    <scope>NUCLEOTIDE SEQUENCE</scope>
    <source>
        <strain evidence="1">Duluth1</strain>
        <tissue evidence="1">Whole animal</tissue>
    </source>
</reference>
<dbReference type="EMBL" id="JAIWYP010000015">
    <property type="protein sequence ID" value="KAH3700338.1"/>
    <property type="molecule type" value="Genomic_DNA"/>
</dbReference>
<name>A0A9D4BME2_DREPO</name>
<comment type="caution">
    <text evidence="1">The sequence shown here is derived from an EMBL/GenBank/DDBJ whole genome shotgun (WGS) entry which is preliminary data.</text>
</comment>
<organism evidence="1 2">
    <name type="scientific">Dreissena polymorpha</name>
    <name type="common">Zebra mussel</name>
    <name type="synonym">Mytilus polymorpha</name>
    <dbReference type="NCBI Taxonomy" id="45954"/>
    <lineage>
        <taxon>Eukaryota</taxon>
        <taxon>Metazoa</taxon>
        <taxon>Spiralia</taxon>
        <taxon>Lophotrochozoa</taxon>
        <taxon>Mollusca</taxon>
        <taxon>Bivalvia</taxon>
        <taxon>Autobranchia</taxon>
        <taxon>Heteroconchia</taxon>
        <taxon>Euheterodonta</taxon>
        <taxon>Imparidentia</taxon>
        <taxon>Neoheterodontei</taxon>
        <taxon>Myida</taxon>
        <taxon>Dreissenoidea</taxon>
        <taxon>Dreissenidae</taxon>
        <taxon>Dreissena</taxon>
    </lineage>
</organism>
<proteinExistence type="predicted"/>
<protein>
    <submittedName>
        <fullName evidence="1">Uncharacterized protein</fullName>
    </submittedName>
</protein>
<sequence length="52" mass="6106">MDETGLEGGVHLCCDKLIEGRQYGQMTNGIRYREVRQYQTDFHVWTSKDRPS</sequence>
<accession>A0A9D4BME2</accession>